<dbReference type="EC" id="2.7.13.3" evidence="3"/>
<feature type="modified residue" description="4-aspartylphosphate" evidence="7">
    <location>
        <position position="853"/>
    </location>
</feature>
<evidence type="ECO:0000256" key="2">
    <source>
        <dbReference type="ARBA" id="ARBA00004477"/>
    </source>
</evidence>
<dbReference type="GO" id="GO:0000155">
    <property type="term" value="F:phosphorelay sensor kinase activity"/>
    <property type="evidence" value="ECO:0007669"/>
    <property type="project" value="InterPro"/>
</dbReference>
<dbReference type="InterPro" id="IPR011006">
    <property type="entry name" value="CheY-like_superfamily"/>
</dbReference>
<dbReference type="Proteomes" id="UP001652623">
    <property type="component" value="Chromosome 10"/>
</dbReference>
<dbReference type="InterPro" id="IPR005467">
    <property type="entry name" value="His_kinase_dom"/>
</dbReference>
<accession>A0A6P6FXR4</accession>
<dbReference type="InterPro" id="IPR050956">
    <property type="entry name" value="2C_system_His_kinase"/>
</dbReference>
<keyword evidence="9" id="KW-0812">Transmembrane</keyword>
<dbReference type="InterPro" id="IPR003594">
    <property type="entry name" value="HATPase_dom"/>
</dbReference>
<gene>
    <name evidence="13" type="primary">LOC107411483</name>
</gene>
<feature type="transmembrane region" description="Helical" evidence="9">
    <location>
        <begin position="117"/>
        <end position="144"/>
    </location>
</feature>
<feature type="compositionally biased region" description="Polar residues" evidence="8">
    <location>
        <begin position="722"/>
        <end position="733"/>
    </location>
</feature>
<dbReference type="CDD" id="cd17546">
    <property type="entry name" value="REC_hyHK_CKI1_RcsC-like"/>
    <property type="match status" value="1"/>
</dbReference>
<organism evidence="12 13">
    <name type="scientific">Ziziphus jujuba</name>
    <name type="common">Chinese jujube</name>
    <name type="synonym">Ziziphus sativa</name>
    <dbReference type="NCBI Taxonomy" id="326968"/>
    <lineage>
        <taxon>Eukaryota</taxon>
        <taxon>Viridiplantae</taxon>
        <taxon>Streptophyta</taxon>
        <taxon>Embryophyta</taxon>
        <taxon>Tracheophyta</taxon>
        <taxon>Spermatophyta</taxon>
        <taxon>Magnoliopsida</taxon>
        <taxon>eudicotyledons</taxon>
        <taxon>Gunneridae</taxon>
        <taxon>Pentapetalae</taxon>
        <taxon>rosids</taxon>
        <taxon>fabids</taxon>
        <taxon>Rosales</taxon>
        <taxon>Rhamnaceae</taxon>
        <taxon>Paliureae</taxon>
        <taxon>Ziziphus</taxon>
    </lineage>
</organism>
<evidence type="ECO:0000256" key="9">
    <source>
        <dbReference type="SAM" id="Phobius"/>
    </source>
</evidence>
<dbReference type="Pfam" id="PF00512">
    <property type="entry name" value="HisKA"/>
    <property type="match status" value="1"/>
</dbReference>
<dbReference type="PANTHER" id="PTHR43719:SF75">
    <property type="entry name" value="HISTIDINE KINASE CKI1"/>
    <property type="match status" value="1"/>
</dbReference>
<dbReference type="SUPFAM" id="SSF52172">
    <property type="entry name" value="CheY-like"/>
    <property type="match status" value="1"/>
</dbReference>
<feature type="transmembrane region" description="Helical" evidence="9">
    <location>
        <begin position="14"/>
        <end position="40"/>
    </location>
</feature>
<feature type="region of interest" description="Disordered" evidence="8">
    <location>
        <begin position="716"/>
        <end position="750"/>
    </location>
</feature>
<dbReference type="PANTHER" id="PTHR43719">
    <property type="entry name" value="TWO-COMPONENT HISTIDINE KINASE"/>
    <property type="match status" value="1"/>
</dbReference>
<dbReference type="Pfam" id="PF00072">
    <property type="entry name" value="Response_reg"/>
    <property type="match status" value="1"/>
</dbReference>
<name>A0A6P6FXR4_ZIZJJ</name>
<evidence type="ECO:0000313" key="12">
    <source>
        <dbReference type="Proteomes" id="UP001652623"/>
    </source>
</evidence>
<comment type="subcellular location">
    <subcellularLocation>
        <location evidence="2">Endoplasmic reticulum membrane</location>
        <topology evidence="2">Multi-pass membrane protein</topology>
    </subcellularLocation>
</comment>
<evidence type="ECO:0000259" key="11">
    <source>
        <dbReference type="PROSITE" id="PS50110"/>
    </source>
</evidence>
<dbReference type="InterPro" id="IPR036890">
    <property type="entry name" value="HATPase_C_sf"/>
</dbReference>
<evidence type="ECO:0000256" key="5">
    <source>
        <dbReference type="ARBA" id="ARBA00022824"/>
    </source>
</evidence>
<evidence type="ECO:0000256" key="4">
    <source>
        <dbReference type="ARBA" id="ARBA00022553"/>
    </source>
</evidence>
<sequence>MASMKLNSLVTQPLLLIFIILALAVSLSPNLFIPCLYGMIKNVEHHVNKNFLNLHSDENKAQFLHPSNSSSTNIPKVLSSSINGSHLSIFVINNKVYVLANTQQNGLVSMVHKCSKIALIFLVSTIITMSVSIVSFGFIIVGVARREMHLCASLIKQMEATRQAETKSMNKSLAIASASHDIRASLAAITGLVEICYDEVAFGSPLETNLKQMDACIKDLLGILNSFLDTSKIEAGKMQLEEDTFDVAQLVEDVVDLYHPVGIKKGVDVVLDPFDGSVIKFSHVKGDRGKLKQILCNLLSNAVKFTSEGQVTVRAWVRKPRLKNSIIASNRNGFLSHLCCIFHKNNKANDHDDLDAMDDPNVMDFVFEVDDTGKGIPKEKQKAVFENYVQVRETALGLGGTGLGLGIVQSLVRLMHGEIGIVEKEIGEKGSCFRFNVLLSVCESMYYNDTKEENIEIVVNSMDGNHGMQQNDSGITRQTHSPPRLTIQTPGPRLNILTPSHGSGVRNPSSPKAEGSHVVLMIQNHERRRISQKFMESLGIKVIVVDQWERLPRSLKKIKHKWNSNSHHGFSGKSDFSFHNDWLSKSASTNTSIGAKDHMPSSSMDGNNNYVLSLFRKTHLRGASSFILLVIDVTSGPFSELCKIVSKFKSDLQSGCCKVVWLANPMLHGRMGFNSKRVIFDSDDIIKYKPFHGNCLYEVVKLLPEFGGAFPKRGSAKVAGAPSSSRHQSQTQDVEYKMEDHGNSSNGERWKTMKSVSYGSHIRPKSPIGHEHGLRQEDTREEIEKPLKGKKILIAEDSRILGRLAMHHTSRLGATVELCGNGKEALELVSNGLGNQMKRGASLALPYDFILMDCEMPTMDGYEATRQIRKMEESYGVHIPIIALTAYTSGEEASRTIKAGMNAHLCKPLKVEHLLEAIKNIHNALPKIHSH</sequence>
<evidence type="ECO:0000256" key="8">
    <source>
        <dbReference type="SAM" id="MobiDB-lite"/>
    </source>
</evidence>
<keyword evidence="9" id="KW-0472">Membrane</keyword>
<dbReference type="SUPFAM" id="SSF55874">
    <property type="entry name" value="ATPase domain of HSP90 chaperone/DNA topoisomerase II/histidine kinase"/>
    <property type="match status" value="1"/>
</dbReference>
<dbReference type="CDD" id="cd00082">
    <property type="entry name" value="HisKA"/>
    <property type="match status" value="1"/>
</dbReference>
<keyword evidence="13" id="KW-0808">Transferase</keyword>
<dbReference type="InterPro" id="IPR003661">
    <property type="entry name" value="HisK_dim/P_dom"/>
</dbReference>
<dbReference type="InParanoid" id="A0A6P6FXR4"/>
<keyword evidence="12" id="KW-1185">Reference proteome</keyword>
<proteinExistence type="predicted"/>
<dbReference type="PROSITE" id="PS50109">
    <property type="entry name" value="HIS_KIN"/>
    <property type="match status" value="1"/>
</dbReference>
<dbReference type="Pfam" id="PF02518">
    <property type="entry name" value="HATPase_c"/>
    <property type="match status" value="1"/>
</dbReference>
<feature type="domain" description="Histidine kinase" evidence="10">
    <location>
        <begin position="177"/>
        <end position="441"/>
    </location>
</feature>
<dbReference type="SMART" id="SM00388">
    <property type="entry name" value="HisKA"/>
    <property type="match status" value="1"/>
</dbReference>
<dbReference type="AlphaFoldDB" id="A0A6P6FXR4"/>
<dbReference type="PROSITE" id="PS50110">
    <property type="entry name" value="RESPONSE_REGULATORY"/>
    <property type="match status" value="1"/>
</dbReference>
<dbReference type="InterPro" id="IPR036097">
    <property type="entry name" value="HisK_dim/P_sf"/>
</dbReference>
<dbReference type="InterPro" id="IPR004358">
    <property type="entry name" value="Sig_transdc_His_kin-like_C"/>
</dbReference>
<evidence type="ECO:0000259" key="10">
    <source>
        <dbReference type="PROSITE" id="PS50109"/>
    </source>
</evidence>
<feature type="domain" description="Response regulatory" evidence="11">
    <location>
        <begin position="791"/>
        <end position="922"/>
    </location>
</feature>
<keyword evidence="13" id="KW-0418">Kinase</keyword>
<keyword evidence="5" id="KW-0256">Endoplasmic reticulum</keyword>
<evidence type="ECO:0000256" key="7">
    <source>
        <dbReference type="PROSITE-ProRule" id="PRU00169"/>
    </source>
</evidence>
<dbReference type="PRINTS" id="PR00344">
    <property type="entry name" value="BCTRLSENSOR"/>
</dbReference>
<dbReference type="RefSeq" id="XP_024926588.2">
    <property type="nucleotide sequence ID" value="XM_025070820.3"/>
</dbReference>
<dbReference type="SMART" id="SM00448">
    <property type="entry name" value="REC"/>
    <property type="match status" value="1"/>
</dbReference>
<evidence type="ECO:0000313" key="13">
    <source>
        <dbReference type="RefSeq" id="XP_024926588.2"/>
    </source>
</evidence>
<dbReference type="InterPro" id="IPR001789">
    <property type="entry name" value="Sig_transdc_resp-reg_receiver"/>
</dbReference>
<reference evidence="13" key="1">
    <citation type="submission" date="2025-08" db="UniProtKB">
        <authorList>
            <consortium name="RefSeq"/>
        </authorList>
    </citation>
    <scope>IDENTIFICATION</scope>
    <source>
        <tissue evidence="13">Seedling</tissue>
    </source>
</reference>
<keyword evidence="9" id="KW-1133">Transmembrane helix</keyword>
<dbReference type="Gene3D" id="1.10.287.130">
    <property type="match status" value="1"/>
</dbReference>
<keyword evidence="6" id="KW-0675">Receptor</keyword>
<evidence type="ECO:0000256" key="6">
    <source>
        <dbReference type="ARBA" id="ARBA00023170"/>
    </source>
</evidence>
<protein>
    <recommendedName>
        <fullName evidence="3">histidine kinase</fullName>
        <ecNumber evidence="3">2.7.13.3</ecNumber>
    </recommendedName>
</protein>
<keyword evidence="4 7" id="KW-0597">Phosphoprotein</keyword>
<dbReference type="GeneID" id="107411483"/>
<dbReference type="Gene3D" id="3.40.50.2300">
    <property type="match status" value="1"/>
</dbReference>
<dbReference type="Gene3D" id="3.30.565.10">
    <property type="entry name" value="Histidine kinase-like ATPase, C-terminal domain"/>
    <property type="match status" value="1"/>
</dbReference>
<dbReference type="SUPFAM" id="SSF47384">
    <property type="entry name" value="Homodimeric domain of signal transducing histidine kinase"/>
    <property type="match status" value="1"/>
</dbReference>
<comment type="catalytic activity">
    <reaction evidence="1">
        <text>ATP + protein L-histidine = ADP + protein N-phospho-L-histidine.</text>
        <dbReference type="EC" id="2.7.13.3"/>
    </reaction>
</comment>
<evidence type="ECO:0000256" key="3">
    <source>
        <dbReference type="ARBA" id="ARBA00012438"/>
    </source>
</evidence>
<dbReference type="KEGG" id="zju:107411483"/>
<dbReference type="SMART" id="SM00387">
    <property type="entry name" value="HATPase_c"/>
    <property type="match status" value="1"/>
</dbReference>
<evidence type="ECO:0000256" key="1">
    <source>
        <dbReference type="ARBA" id="ARBA00000085"/>
    </source>
</evidence>
<dbReference type="GO" id="GO:0005789">
    <property type="term" value="C:endoplasmic reticulum membrane"/>
    <property type="evidence" value="ECO:0007669"/>
    <property type="project" value="UniProtKB-SubCell"/>
</dbReference>